<feature type="domain" description="Zinc finger DksA/TraR C4-type" evidence="6">
    <location>
        <begin position="87"/>
        <end position="114"/>
    </location>
</feature>
<dbReference type="InterPro" id="IPR014240">
    <property type="entry name" value="YteA"/>
</dbReference>
<dbReference type="Proteomes" id="UP001596620">
    <property type="component" value="Unassembled WGS sequence"/>
</dbReference>
<dbReference type="PANTHER" id="PTHR33823:SF4">
    <property type="entry name" value="GENERAL STRESS PROTEIN 16O"/>
    <property type="match status" value="1"/>
</dbReference>
<protein>
    <submittedName>
        <fullName evidence="7">TraR/DksA C4-type zinc finger protein</fullName>
    </submittedName>
</protein>
<sequence length="231" mass="26010">MMTRQQQQALKDTLTKRQDTLIRQVQDHFGTSLELAKESMDELSNYDNHPGDMGTEMFERGKDIALNDHAEQELQDINAALHAIEDGTYGICRECGVDIPFERLEAMPTADHCYEHADQANNLEKDDRPVEEDVFSPNLNPGGVSGINQTGYDAEDAWQDVSQYGTSETASDFYGDQEDYDAMYVNSDERVGSVTDEESFLAADQEGHFTGVTPNHQDYEDAGRTDSYNHY</sequence>
<dbReference type="PANTHER" id="PTHR33823">
    <property type="entry name" value="RNA POLYMERASE-BINDING TRANSCRIPTION FACTOR DKSA-RELATED"/>
    <property type="match status" value="1"/>
</dbReference>
<feature type="zinc finger region" description="dksA C4-type" evidence="4">
    <location>
        <begin position="92"/>
        <end position="116"/>
    </location>
</feature>
<gene>
    <name evidence="7" type="ORF">ACFQU8_06450</name>
</gene>
<evidence type="ECO:0000256" key="5">
    <source>
        <dbReference type="SAM" id="MobiDB-lite"/>
    </source>
</evidence>
<feature type="compositionally biased region" description="Basic and acidic residues" evidence="5">
    <location>
        <begin position="217"/>
        <end position="231"/>
    </location>
</feature>
<dbReference type="SUPFAM" id="SSF57716">
    <property type="entry name" value="Glucocorticoid receptor-like (DNA-binding domain)"/>
    <property type="match status" value="1"/>
</dbReference>
<comment type="caution">
    <text evidence="7">The sequence shown here is derived from an EMBL/GenBank/DDBJ whole genome shotgun (WGS) entry which is preliminary data.</text>
</comment>
<dbReference type="InterPro" id="IPR037187">
    <property type="entry name" value="DnaK_N"/>
</dbReference>
<reference evidence="8" key="1">
    <citation type="journal article" date="2019" name="Int. J. Syst. Evol. Microbiol.">
        <title>The Global Catalogue of Microorganisms (GCM) 10K type strain sequencing project: providing services to taxonomists for standard genome sequencing and annotation.</title>
        <authorList>
            <consortium name="The Broad Institute Genomics Platform"/>
            <consortium name="The Broad Institute Genome Sequencing Center for Infectious Disease"/>
            <person name="Wu L."/>
            <person name="Ma J."/>
        </authorList>
    </citation>
    <scope>NUCLEOTIDE SEQUENCE [LARGE SCALE GENOMIC DNA]</scope>
    <source>
        <strain evidence="8">JCM 30234</strain>
    </source>
</reference>
<evidence type="ECO:0000256" key="3">
    <source>
        <dbReference type="ARBA" id="ARBA00022833"/>
    </source>
</evidence>
<dbReference type="SUPFAM" id="SSF109635">
    <property type="entry name" value="DnaK suppressor protein DksA, alpha-hairpin domain"/>
    <property type="match status" value="1"/>
</dbReference>
<dbReference type="InterPro" id="IPR000962">
    <property type="entry name" value="Znf_DskA_TraR"/>
</dbReference>
<evidence type="ECO:0000313" key="7">
    <source>
        <dbReference type="EMBL" id="MFC7746874.1"/>
    </source>
</evidence>
<evidence type="ECO:0000256" key="1">
    <source>
        <dbReference type="ARBA" id="ARBA00022723"/>
    </source>
</evidence>
<keyword evidence="2" id="KW-0863">Zinc-finger</keyword>
<accession>A0ABW2UWB7</accession>
<dbReference type="Pfam" id="PF01258">
    <property type="entry name" value="zf-dskA_traR"/>
    <property type="match status" value="1"/>
</dbReference>
<dbReference type="Gene3D" id="1.20.120.910">
    <property type="entry name" value="DksA, coiled-coil domain"/>
    <property type="match status" value="1"/>
</dbReference>
<proteinExistence type="predicted"/>
<dbReference type="EMBL" id="JBHTGR010000010">
    <property type="protein sequence ID" value="MFC7746874.1"/>
    <property type="molecule type" value="Genomic_DNA"/>
</dbReference>
<keyword evidence="8" id="KW-1185">Reference proteome</keyword>
<evidence type="ECO:0000259" key="6">
    <source>
        <dbReference type="Pfam" id="PF01258"/>
    </source>
</evidence>
<feature type="region of interest" description="Disordered" evidence="5">
    <location>
        <begin position="206"/>
        <end position="231"/>
    </location>
</feature>
<keyword evidence="3" id="KW-0862">Zinc</keyword>
<evidence type="ECO:0000313" key="8">
    <source>
        <dbReference type="Proteomes" id="UP001596620"/>
    </source>
</evidence>
<dbReference type="RefSeq" id="WP_382358381.1">
    <property type="nucleotide sequence ID" value="NZ_JBHTGR010000010.1"/>
</dbReference>
<evidence type="ECO:0000256" key="2">
    <source>
        <dbReference type="ARBA" id="ARBA00022771"/>
    </source>
</evidence>
<keyword evidence="1" id="KW-0479">Metal-binding</keyword>
<dbReference type="NCBIfam" id="TIGR02890">
    <property type="entry name" value="bacill_yteA"/>
    <property type="match status" value="1"/>
</dbReference>
<name>A0ABW2UWB7_9BACI</name>
<evidence type="ECO:0000256" key="4">
    <source>
        <dbReference type="PROSITE-ProRule" id="PRU00510"/>
    </source>
</evidence>
<dbReference type="PROSITE" id="PS51128">
    <property type="entry name" value="ZF_DKSA_2"/>
    <property type="match status" value="1"/>
</dbReference>
<organism evidence="7 8">
    <name type="scientific">Lentibacillus kimchii</name>
    <dbReference type="NCBI Taxonomy" id="1542911"/>
    <lineage>
        <taxon>Bacteria</taxon>
        <taxon>Bacillati</taxon>
        <taxon>Bacillota</taxon>
        <taxon>Bacilli</taxon>
        <taxon>Bacillales</taxon>
        <taxon>Bacillaceae</taxon>
        <taxon>Lentibacillus</taxon>
    </lineage>
</organism>